<proteinExistence type="predicted"/>
<keyword evidence="2" id="KW-1185">Reference proteome</keyword>
<evidence type="ECO:0000313" key="1">
    <source>
        <dbReference type="EMBL" id="KOY81322.1"/>
    </source>
</evidence>
<gene>
    <name evidence="1" type="ORF">ADM90_19525</name>
</gene>
<evidence type="ECO:0000313" key="2">
    <source>
        <dbReference type="Proteomes" id="UP000037977"/>
    </source>
</evidence>
<comment type="caution">
    <text evidence="1">The sequence shown here is derived from an EMBL/GenBank/DDBJ whole genome shotgun (WGS) entry which is preliminary data.</text>
</comment>
<dbReference type="OrthoDB" id="10005684at2"/>
<name>A0A0M9DJ99_9BACI</name>
<dbReference type="RefSeq" id="WP_053996568.1">
    <property type="nucleotide sequence ID" value="NZ_CP065643.1"/>
</dbReference>
<organism evidence="1 2">
    <name type="scientific">Lysinibacillus macroides</name>
    <dbReference type="NCBI Taxonomy" id="33935"/>
    <lineage>
        <taxon>Bacteria</taxon>
        <taxon>Bacillati</taxon>
        <taxon>Bacillota</taxon>
        <taxon>Bacilli</taxon>
        <taxon>Bacillales</taxon>
        <taxon>Bacillaceae</taxon>
        <taxon>Lysinibacillus</taxon>
    </lineage>
</organism>
<reference evidence="1 2" key="1">
    <citation type="submission" date="2015-07" db="EMBL/GenBank/DDBJ databases">
        <title>Genome sequencing project for genomic taxonomy and phylogenomics of Bacillus-like bacteria.</title>
        <authorList>
            <person name="Liu B."/>
            <person name="Wang J."/>
            <person name="Zhu Y."/>
            <person name="Liu G."/>
            <person name="Chen Q."/>
            <person name="Chen Z."/>
            <person name="Che J."/>
            <person name="Ge C."/>
            <person name="Shi H."/>
            <person name="Pan Z."/>
            <person name="Liu X."/>
        </authorList>
    </citation>
    <scope>NUCLEOTIDE SEQUENCE [LARGE SCALE GENOMIC DNA]</scope>
    <source>
        <strain evidence="1 2">DSM 54</strain>
    </source>
</reference>
<protein>
    <submittedName>
        <fullName evidence="1">Uncharacterized protein</fullName>
    </submittedName>
</protein>
<sequence length="105" mass="12097">MEQRLKKLEERVAMLEQHLVELAFHAGETAGKLAATTVTSRNDENSLVIDELREKHVRVKLSNICFENPYYQYQLEQLKEKDELNAIKQIESALGHKQIIIGIAH</sequence>
<dbReference type="STRING" id="33935.ADM90_19525"/>
<dbReference type="Proteomes" id="UP000037977">
    <property type="component" value="Unassembled WGS sequence"/>
</dbReference>
<dbReference type="AlphaFoldDB" id="A0A0M9DJ99"/>
<accession>A0A0M9DJ99</accession>
<dbReference type="EMBL" id="LGCI01000010">
    <property type="protein sequence ID" value="KOY81322.1"/>
    <property type="molecule type" value="Genomic_DNA"/>
</dbReference>